<dbReference type="PANTHER" id="PTHR10903:SF184">
    <property type="entry name" value="GTP-BINDING PROTEIN A"/>
    <property type="match status" value="1"/>
</dbReference>
<dbReference type="InterPro" id="IPR045058">
    <property type="entry name" value="GIMA/IAN/Toc"/>
</dbReference>
<dbReference type="PANTHER" id="PTHR10903">
    <property type="entry name" value="GTPASE, IMAP FAMILY MEMBER-RELATED"/>
    <property type="match status" value="1"/>
</dbReference>
<dbReference type="Pfam" id="PF04548">
    <property type="entry name" value="AIG1"/>
    <property type="match status" value="1"/>
</dbReference>
<dbReference type="STRING" id="188477.A0A433TKI5"/>
<sequence>MILVNKSRMMSVQHAEKVVEDMDTESFARTPQMKNAESSATNPPSGGDTQTKAPEASGSSKDASPALAPASASGTTMTATSDLDLLLVGKSGVGKSATGNSILGRKIFKSSASLSSVTVKISYDVAKVKGQIIKVVDGPGVGDTRMDTDEGVRLFVDSMEHAMITNPAGYHAFLLVLRFGTRFTQEDVDTIALLKKVFGPDFVKNYCIMVITCGDMFKYEAEDNNITFDQWVHQQTGAMSALVKECKDRVVLFDNVTKNQEEKTAQVDQLLALIGTLNNNGKRYTDANFQSTLEAREKVIAMSKMPIARDGTLQAITLLMQELGEIRGRGAESEDIETTEAIVQDLEKLSEEASAVHKDVIEQDKGTGALKDLIQSVETVEKSIQSSLELHCMALKSRRKTQDSEAQVSSQMKELEIQLQSTTAEDEKRRIMEQNEMLKRELLAMEQERHKQRLMFEQYQKESREHMEYSQTMLNRHRLEREATIFDGIKIIFKAVKVKIMRIVKLFTPEPMGWRM</sequence>
<dbReference type="AlphaFoldDB" id="A0A433TKI5"/>
<evidence type="ECO:0000256" key="3">
    <source>
        <dbReference type="ARBA" id="ARBA00023134"/>
    </source>
</evidence>
<accession>A0A433TKI5</accession>
<gene>
    <name evidence="7" type="ORF">EGW08_010122</name>
</gene>
<comment type="caution">
    <text evidence="7">The sequence shown here is derived from an EMBL/GenBank/DDBJ whole genome shotgun (WGS) entry which is preliminary data.</text>
</comment>
<evidence type="ECO:0000313" key="8">
    <source>
        <dbReference type="Proteomes" id="UP000271974"/>
    </source>
</evidence>
<keyword evidence="3" id="KW-0342">GTP-binding</keyword>
<dbReference type="EMBL" id="RQTK01000302">
    <property type="protein sequence ID" value="RUS82110.1"/>
    <property type="molecule type" value="Genomic_DNA"/>
</dbReference>
<dbReference type="GO" id="GO:0005525">
    <property type="term" value="F:GTP binding"/>
    <property type="evidence" value="ECO:0007669"/>
    <property type="project" value="UniProtKB-KW"/>
</dbReference>
<feature type="domain" description="AIG1-type G" evidence="6">
    <location>
        <begin position="80"/>
        <end position="293"/>
    </location>
</feature>
<organism evidence="7 8">
    <name type="scientific">Elysia chlorotica</name>
    <name type="common">Eastern emerald elysia</name>
    <name type="synonym">Sea slug</name>
    <dbReference type="NCBI Taxonomy" id="188477"/>
    <lineage>
        <taxon>Eukaryota</taxon>
        <taxon>Metazoa</taxon>
        <taxon>Spiralia</taxon>
        <taxon>Lophotrochozoa</taxon>
        <taxon>Mollusca</taxon>
        <taxon>Gastropoda</taxon>
        <taxon>Heterobranchia</taxon>
        <taxon>Euthyneura</taxon>
        <taxon>Panpulmonata</taxon>
        <taxon>Sacoglossa</taxon>
        <taxon>Placobranchoidea</taxon>
        <taxon>Plakobranchidae</taxon>
        <taxon>Elysia</taxon>
    </lineage>
</organism>
<keyword evidence="2" id="KW-0547">Nucleotide-binding</keyword>
<evidence type="ECO:0000313" key="7">
    <source>
        <dbReference type="EMBL" id="RUS82110.1"/>
    </source>
</evidence>
<dbReference type="OrthoDB" id="431287at2759"/>
<reference evidence="7 8" key="1">
    <citation type="submission" date="2019-01" db="EMBL/GenBank/DDBJ databases">
        <title>A draft genome assembly of the solar-powered sea slug Elysia chlorotica.</title>
        <authorList>
            <person name="Cai H."/>
            <person name="Li Q."/>
            <person name="Fang X."/>
            <person name="Li J."/>
            <person name="Curtis N.E."/>
            <person name="Altenburger A."/>
            <person name="Shibata T."/>
            <person name="Feng M."/>
            <person name="Maeda T."/>
            <person name="Schwartz J.A."/>
            <person name="Shigenobu S."/>
            <person name="Lundholm N."/>
            <person name="Nishiyama T."/>
            <person name="Yang H."/>
            <person name="Hasebe M."/>
            <person name="Li S."/>
            <person name="Pierce S.K."/>
            <person name="Wang J."/>
        </authorList>
    </citation>
    <scope>NUCLEOTIDE SEQUENCE [LARGE SCALE GENOMIC DNA]</scope>
    <source>
        <strain evidence="7">EC2010</strain>
        <tissue evidence="7">Whole organism of an adult</tissue>
    </source>
</reference>
<feature type="coiled-coil region" evidence="4">
    <location>
        <begin position="405"/>
        <end position="448"/>
    </location>
</feature>
<dbReference type="FunFam" id="3.40.50.300:FF:000840">
    <property type="entry name" value="Immune-associated nucleotide-binding protein 9"/>
    <property type="match status" value="1"/>
</dbReference>
<feature type="region of interest" description="Disordered" evidence="5">
    <location>
        <begin position="18"/>
        <end position="74"/>
    </location>
</feature>
<dbReference type="Proteomes" id="UP000271974">
    <property type="component" value="Unassembled WGS sequence"/>
</dbReference>
<feature type="compositionally biased region" description="Polar residues" evidence="5">
    <location>
        <begin position="27"/>
        <end position="52"/>
    </location>
</feature>
<evidence type="ECO:0000256" key="5">
    <source>
        <dbReference type="SAM" id="MobiDB-lite"/>
    </source>
</evidence>
<keyword evidence="4" id="KW-0175">Coiled coil</keyword>
<proteinExistence type="inferred from homology"/>
<dbReference type="InterPro" id="IPR027417">
    <property type="entry name" value="P-loop_NTPase"/>
</dbReference>
<protein>
    <recommendedName>
        <fullName evidence="6">AIG1-type G domain-containing protein</fullName>
    </recommendedName>
</protein>
<evidence type="ECO:0000256" key="4">
    <source>
        <dbReference type="SAM" id="Coils"/>
    </source>
</evidence>
<dbReference type="PROSITE" id="PS51720">
    <property type="entry name" value="G_AIG1"/>
    <property type="match status" value="1"/>
</dbReference>
<feature type="compositionally biased region" description="Low complexity" evidence="5">
    <location>
        <begin position="59"/>
        <end position="74"/>
    </location>
</feature>
<evidence type="ECO:0000256" key="1">
    <source>
        <dbReference type="ARBA" id="ARBA00008535"/>
    </source>
</evidence>
<name>A0A433TKI5_ELYCH</name>
<keyword evidence="8" id="KW-1185">Reference proteome</keyword>
<dbReference type="InterPro" id="IPR006703">
    <property type="entry name" value="G_AIG1"/>
</dbReference>
<dbReference type="Gene3D" id="3.40.50.300">
    <property type="entry name" value="P-loop containing nucleotide triphosphate hydrolases"/>
    <property type="match status" value="1"/>
</dbReference>
<comment type="similarity">
    <text evidence="1">Belongs to the TRAFAC class TrmE-Era-EngA-EngB-Septin-like GTPase superfamily. AIG1/Toc34/Toc159-like paraseptin GTPase family. IAN subfamily.</text>
</comment>
<dbReference type="SUPFAM" id="SSF52540">
    <property type="entry name" value="P-loop containing nucleoside triphosphate hydrolases"/>
    <property type="match status" value="1"/>
</dbReference>
<evidence type="ECO:0000256" key="2">
    <source>
        <dbReference type="ARBA" id="ARBA00022741"/>
    </source>
</evidence>
<evidence type="ECO:0000259" key="6">
    <source>
        <dbReference type="PROSITE" id="PS51720"/>
    </source>
</evidence>